<evidence type="ECO:0000256" key="1">
    <source>
        <dbReference type="ARBA" id="ARBA00004141"/>
    </source>
</evidence>
<dbReference type="EMBL" id="SSTJ01000007">
    <property type="protein sequence ID" value="THG37145.1"/>
    <property type="molecule type" value="Genomic_DNA"/>
</dbReference>
<feature type="transmembrane region" description="Helical" evidence="7">
    <location>
        <begin position="146"/>
        <end position="164"/>
    </location>
</feature>
<keyword evidence="6" id="KW-0769">Symport</keyword>
<dbReference type="PRINTS" id="PR00176">
    <property type="entry name" value="NANEUSMPORT"/>
</dbReference>
<feature type="transmembrane region" description="Helical" evidence="7">
    <location>
        <begin position="176"/>
        <end position="197"/>
    </location>
</feature>
<comment type="caution">
    <text evidence="8">The sequence shown here is derived from an EMBL/GenBank/DDBJ whole genome shotgun (WGS) entry which is preliminary data.</text>
</comment>
<evidence type="ECO:0000256" key="7">
    <source>
        <dbReference type="SAM" id="Phobius"/>
    </source>
</evidence>
<proteinExistence type="inferred from homology"/>
<feature type="transmembrane region" description="Helical" evidence="7">
    <location>
        <begin position="217"/>
        <end position="238"/>
    </location>
</feature>
<dbReference type="PROSITE" id="PS50267">
    <property type="entry name" value="NA_NEUROTRAN_SYMP_3"/>
    <property type="match status" value="1"/>
</dbReference>
<dbReference type="PANTHER" id="PTHR42948:SF1">
    <property type="entry name" value="TRANSPORTER"/>
    <property type="match status" value="1"/>
</dbReference>
<accession>A0A4S4G3M8</accession>
<evidence type="ECO:0000313" key="9">
    <source>
        <dbReference type="Proteomes" id="UP000308978"/>
    </source>
</evidence>
<organism evidence="8 9">
    <name type="scientific">Adlercreutzia caecimuris</name>
    <dbReference type="NCBI Taxonomy" id="671266"/>
    <lineage>
        <taxon>Bacteria</taxon>
        <taxon>Bacillati</taxon>
        <taxon>Actinomycetota</taxon>
        <taxon>Coriobacteriia</taxon>
        <taxon>Eggerthellales</taxon>
        <taxon>Eggerthellaceae</taxon>
        <taxon>Adlercreutzia</taxon>
    </lineage>
</organism>
<dbReference type="RefSeq" id="WP_136434467.1">
    <property type="nucleotide sequence ID" value="NZ_CAJTBT010000007.1"/>
</dbReference>
<dbReference type="InterPro" id="IPR037272">
    <property type="entry name" value="SNS_sf"/>
</dbReference>
<dbReference type="SUPFAM" id="SSF161070">
    <property type="entry name" value="SNF-like"/>
    <property type="match status" value="1"/>
</dbReference>
<dbReference type="PROSITE" id="PS00610">
    <property type="entry name" value="NA_NEUROTRAN_SYMP_1"/>
    <property type="match status" value="1"/>
</dbReference>
<dbReference type="InterPro" id="IPR047218">
    <property type="entry name" value="YocR/YhdH-like"/>
</dbReference>
<feature type="transmembrane region" description="Helical" evidence="7">
    <location>
        <begin position="388"/>
        <end position="410"/>
    </location>
</feature>
<name>A0A4S4G3M8_9ACTN</name>
<feature type="transmembrane region" description="Helical" evidence="7">
    <location>
        <begin position="299"/>
        <end position="327"/>
    </location>
</feature>
<evidence type="ECO:0000313" key="8">
    <source>
        <dbReference type="EMBL" id="THG37145.1"/>
    </source>
</evidence>
<dbReference type="AlphaFoldDB" id="A0A4S4G3M8"/>
<dbReference type="PANTHER" id="PTHR42948">
    <property type="entry name" value="TRANSPORTER"/>
    <property type="match status" value="1"/>
</dbReference>
<evidence type="ECO:0000256" key="3">
    <source>
        <dbReference type="ARBA" id="ARBA00022692"/>
    </source>
</evidence>
<dbReference type="GO" id="GO:0016020">
    <property type="term" value="C:membrane"/>
    <property type="evidence" value="ECO:0007669"/>
    <property type="project" value="UniProtKB-SubCell"/>
</dbReference>
<feature type="transmembrane region" description="Helical" evidence="7">
    <location>
        <begin position="48"/>
        <end position="69"/>
    </location>
</feature>
<reference evidence="8 9" key="1">
    <citation type="submission" date="2019-04" db="EMBL/GenBank/DDBJ databases">
        <title>Microbes associate with the intestines of laboratory mice.</title>
        <authorList>
            <person name="Navarre W."/>
            <person name="Wong E."/>
            <person name="Huang K.C."/>
            <person name="Tropini C."/>
            <person name="Ng K."/>
            <person name="Yu B."/>
        </authorList>
    </citation>
    <scope>NUCLEOTIDE SEQUENCE [LARGE SCALE GENOMIC DNA]</scope>
    <source>
        <strain evidence="8 9">NM80_B27</strain>
    </source>
</reference>
<protein>
    <recommendedName>
        <fullName evidence="6">Transporter</fullName>
    </recommendedName>
</protein>
<keyword evidence="5 7" id="KW-0472">Membrane</keyword>
<feature type="transmembrane region" description="Helical" evidence="7">
    <location>
        <begin position="259"/>
        <end position="279"/>
    </location>
</feature>
<feature type="transmembrane region" description="Helical" evidence="7">
    <location>
        <begin position="348"/>
        <end position="368"/>
    </location>
</feature>
<dbReference type="GO" id="GO:0015293">
    <property type="term" value="F:symporter activity"/>
    <property type="evidence" value="ECO:0007669"/>
    <property type="project" value="UniProtKB-KW"/>
</dbReference>
<dbReference type="Proteomes" id="UP000308978">
    <property type="component" value="Unassembled WGS sequence"/>
</dbReference>
<keyword evidence="3 6" id="KW-0812">Transmembrane</keyword>
<evidence type="ECO:0000256" key="2">
    <source>
        <dbReference type="ARBA" id="ARBA00022448"/>
    </source>
</evidence>
<evidence type="ECO:0000256" key="5">
    <source>
        <dbReference type="ARBA" id="ARBA00023136"/>
    </source>
</evidence>
<comment type="subcellular location">
    <subcellularLocation>
        <location evidence="1">Membrane</location>
        <topology evidence="1">Multi-pass membrane protein</topology>
    </subcellularLocation>
</comment>
<dbReference type="InterPro" id="IPR000175">
    <property type="entry name" value="Na/ntran_symport"/>
</dbReference>
<keyword evidence="2 6" id="KW-0813">Transport</keyword>
<evidence type="ECO:0000256" key="4">
    <source>
        <dbReference type="ARBA" id="ARBA00022989"/>
    </source>
</evidence>
<dbReference type="Pfam" id="PF00209">
    <property type="entry name" value="SNF"/>
    <property type="match status" value="2"/>
</dbReference>
<keyword evidence="4 7" id="KW-1133">Transmembrane helix</keyword>
<gene>
    <name evidence="8" type="ORF">E5986_06705</name>
</gene>
<feature type="transmembrane region" description="Helical" evidence="7">
    <location>
        <begin position="90"/>
        <end position="113"/>
    </location>
</feature>
<dbReference type="CDD" id="cd10336">
    <property type="entry name" value="SLC6sbd_Tyt1-Like"/>
    <property type="match status" value="1"/>
</dbReference>
<sequence length="460" mass="48631">MAGEMKKQRASWSGKWAFILAAAASAVGLGNMWRFPYLAAKYGGGTFLITYLVLVFTFGVSLLLLETALGRKTGQSAIGAFKSFGKKYAFIGILASAVPFIITPYYCIIGGWVTKYTAAYLVNGPAALADGGDFFTGFITSSAESYIWMLLFMAIVFVVVGLGVKGGIEKANLFMMPALIIMAIGIAIYTLTMPGAVEGALYYLTPDFSKFSPELVIGALGQMFYSLSLAMGIMITYGSYMRKQDSLTSSVLRIGGFDLGVSFIAGLLIVSAAFVAMGSGDAVAAKAGPSLMFVTLPTVFVDMGGMATIIGFLFFLLVLFAALTSAISLVETLVSIVHDGLQCSRGKALGIVIAFVVIAGGIINAGYNVASFIEPLGAGSSMLDFADFISNSVLMPIVALLTCVFVGWIIKPKAIIDEVRISSKFTAAGAWTIMIKYIAPVLVIIILVAYVAAQFGFFAM</sequence>
<evidence type="ECO:0000256" key="6">
    <source>
        <dbReference type="RuleBase" id="RU003732"/>
    </source>
</evidence>
<dbReference type="NCBIfam" id="NF037979">
    <property type="entry name" value="Na_transp"/>
    <property type="match status" value="1"/>
</dbReference>
<feature type="transmembrane region" description="Helical" evidence="7">
    <location>
        <begin position="431"/>
        <end position="453"/>
    </location>
</feature>
<comment type="similarity">
    <text evidence="6">Belongs to the sodium:neurotransmitter symporter (SNF) (TC 2.A.22) family.</text>
</comment>